<feature type="compositionally biased region" description="Basic and acidic residues" evidence="2">
    <location>
        <begin position="1991"/>
        <end position="2008"/>
    </location>
</feature>
<keyword evidence="3" id="KW-1185">Reference proteome</keyword>
<dbReference type="Gene3D" id="1.10.287.1490">
    <property type="match status" value="1"/>
</dbReference>
<dbReference type="KEGG" id="muo:115462096"/>
<dbReference type="RefSeq" id="XP_030047995.1">
    <property type="nucleotide sequence ID" value="XM_030192135.1"/>
</dbReference>
<feature type="compositionally biased region" description="Basic and acidic residues" evidence="2">
    <location>
        <begin position="1831"/>
        <end position="1842"/>
    </location>
</feature>
<feature type="compositionally biased region" description="Polar residues" evidence="2">
    <location>
        <begin position="1890"/>
        <end position="1901"/>
    </location>
</feature>
<feature type="region of interest" description="Disordered" evidence="2">
    <location>
        <begin position="1979"/>
        <end position="2008"/>
    </location>
</feature>
<evidence type="ECO:0000313" key="4">
    <source>
        <dbReference type="RefSeq" id="XP_030047995.1"/>
    </source>
</evidence>
<protein>
    <submittedName>
        <fullName evidence="4">Coiled-coil domain-containing protein 158</fullName>
    </submittedName>
</protein>
<feature type="coiled-coil region" evidence="1">
    <location>
        <begin position="1012"/>
        <end position="1049"/>
    </location>
</feature>
<proteinExistence type="predicted"/>
<gene>
    <name evidence="4" type="primary">CCDC158</name>
</gene>
<organism evidence="3 4">
    <name type="scientific">Microcaecilia unicolor</name>
    <dbReference type="NCBI Taxonomy" id="1415580"/>
    <lineage>
        <taxon>Eukaryota</taxon>
        <taxon>Metazoa</taxon>
        <taxon>Chordata</taxon>
        <taxon>Craniata</taxon>
        <taxon>Vertebrata</taxon>
        <taxon>Euteleostomi</taxon>
        <taxon>Amphibia</taxon>
        <taxon>Gymnophiona</taxon>
        <taxon>Siphonopidae</taxon>
        <taxon>Microcaecilia</taxon>
    </lineage>
</organism>
<feature type="coiled-coil region" evidence="1">
    <location>
        <begin position="1653"/>
        <end position="1743"/>
    </location>
</feature>
<feature type="region of interest" description="Disordered" evidence="2">
    <location>
        <begin position="1890"/>
        <end position="1964"/>
    </location>
</feature>
<evidence type="ECO:0000256" key="2">
    <source>
        <dbReference type="SAM" id="MobiDB-lite"/>
    </source>
</evidence>
<feature type="compositionally biased region" description="Basic and acidic residues" evidence="2">
    <location>
        <begin position="1902"/>
        <end position="1912"/>
    </location>
</feature>
<dbReference type="InterPro" id="IPR031809">
    <property type="entry name" value="CCDC158"/>
</dbReference>
<feature type="coiled-coil region" evidence="1">
    <location>
        <begin position="459"/>
        <end position="486"/>
    </location>
</feature>
<feature type="coiled-coil region" evidence="1">
    <location>
        <begin position="1247"/>
        <end position="1603"/>
    </location>
</feature>
<feature type="compositionally biased region" description="Polar residues" evidence="2">
    <location>
        <begin position="1765"/>
        <end position="1796"/>
    </location>
</feature>
<dbReference type="PANTHER" id="PTHR47615:SF1">
    <property type="entry name" value="COILED-COIL DOMAIN-CONTAINING PROTEIN 158"/>
    <property type="match status" value="1"/>
</dbReference>
<dbReference type="GeneID" id="115462096"/>
<sequence>MTVPATVKSEVIDVVASMCAMDIRPSSVVQVKDILEEFGAYWQDNIYVTDNGANVKAAFKDQQWISCAGHNLNLVLVHGLKDDGSASGSAAAEVESVKYKELQKWTLVLRVDLKELEKQSKETQNLQDNVKVTAKVSMDRLTFSMQDTLDDESSDNLSEPSVGASSAVLDNRYLMRSSPLHSSVLKSSTFTVHSRSPSNVLTYDDSINNFSEEQHLKKLLEECSEQVKDLQRKLNESNELQEQQKFQFKQSMLNLQTQTQELERERDSLVNSRKEESQQEVKLRKELQDTIGDLKATNMLHEEIVKQSNVQNEQLKEMLDDYNSVLQEIRTALIGFESSKGKKVCEREPISKLQVNSLGSAVTKVLSELDTELSFLKGKLFLVEGQCESLRMESHHKLDFVIKQHEDRYDELLIKYEQEVGMLTDKRNIAQNYAMSIQNDMESMQEQASIQNSLYIRQLTELESTVTQLRSELREVKRMRTEKIREVEDLDKILIVAQSDQSEAEYNCEEKYVKSINMNNQVQQLKADLQKYDELLRMEKEQNKKLCERDSGNSLTIAQLQQDLDNRNMDMCRLEAQIKAMKDEFKKHTEQQGADVEKKEALEKAAYFNSQLDSTKKMLSKITNELAVTKRNLEKAEKTIADLTSCMGEKRTSEADKEKAAIVAKNAYLTTQLDSTKDMLSKTTDELTAMKRDLENANKTIADLTSRVEETGTNEADGEMVAVLEKNEALEKVAYLTCQLDSTKQMLSKTTDELTIRKKDLKTAEKTIADLMTSVEEKRICKANREKASILEKNEALEKVTCLSTQLHSTKDKLSKTNDELSARKVDLDNAKKTIADLTRLVEEKETSAAHREKASILEKNEALEKVTCLSTQLHSTKDKLSKTNDELSARKMDLDNAKKTIADLTRLVEEKETSAAHREQASIGSNNETLEKVACLTTELQSTKDMLSKTSHELTVKTRDLEKAEETVADLTSCMEEIRTNGEDREKSVTLEKNESLQKVACLTTKLHSTKDELSKTNDELTCRKKKLEKAEKTIADLTSLMEEMRTSAADRENAAILEKNEALQKVAYLTTQLKSTKDMLSQTNDDLTARKRDLEIAKKTIVDFKSCMKDKRTSEASCVDSTDDDMELLKKDIEQLREACAEADILKLQLDEKDKKLCSLQKQVDDMTEMIERCNKSSSAMQLENTKLMKEIDYRKRELAELKMSAVREKDEILEKVKFLTSKLNLTEEMLRRTANELSAKQSVLETTEKTLQEKKKTIESSSSELSILHSQMNQKSQDFQQLEKEVKQLQKASLEADTLNQQLAEKNKEIFNIQSQVENMTQMMAQQSQRASAMELDKSNLLNDISLKEKEMQELKMASIHSKTEAQEKVALLTSQLELTQEMLHKTTDELSSKKKDMEKAQRAIADLTSSLHEKKKIIEAASVEIKKLYAQIDCKTQDIQQLKKDTEELQKVSAEVESLKMQLTEKDKKIYIFKNQVDNLTQKVEQYTQKADDVNTEKSNLLRVISSRNEEMKDLKMAKENKEARIHELQAKISDLETEKKKLVNSNAEELRTTKQLTLEREQLKSQMKTLNNELSNLAEEHETLKNNYQYKNEEMERITTKLKLQLKTTSAELEQTKGALKSCDEVDEQGLKAAMEMQKQITIKLEQIDTLQSKIRYLEEMLENETKVKLHLHEENRKQSDELSSVKAEKNKLAEELEKFKSQELHLKEKISDLDSTLEKVSKKFAEYHATIQRMEQESVLVKLQHTLDVKDMQGPGHISASTSVQPPSASKSHSRIQTVNLPPTLSSSKSRVPAVVKTKGKKEDLLLNLKPLLQQLKITPAHLTKRSDDGYRKEEASSCPYRQTKDATKQCTADNTTGRKPSTLHTTDLEEQISRLMLTQKVNSQIASTASGHTSSPDKPHEDWKTKSKSPVPKLTITTDDSSAVPSMAEKPSSSKRCCSQDLSVNKSEAAGKTSRKMQTKLECLQNLVEDLQTKSQGMPSMIGKQDKSSKKVKDQEQMLME</sequence>
<feature type="coiled-coil region" evidence="1">
    <location>
        <begin position="305"/>
        <end position="332"/>
    </location>
</feature>
<dbReference type="OrthoDB" id="10072099at2759"/>
<feature type="coiled-coil region" evidence="1">
    <location>
        <begin position="680"/>
        <end position="714"/>
    </location>
</feature>
<accession>A0A6P7XBP3</accession>
<feature type="coiled-coil region" evidence="1">
    <location>
        <begin position="878"/>
        <end position="915"/>
    </location>
</feature>
<feature type="region of interest" description="Disordered" evidence="2">
    <location>
        <begin position="1831"/>
        <end position="1873"/>
    </location>
</feature>
<feature type="compositionally biased region" description="Basic and acidic residues" evidence="2">
    <location>
        <begin position="261"/>
        <end position="277"/>
    </location>
</feature>
<reference evidence="4" key="1">
    <citation type="submission" date="2025-08" db="UniProtKB">
        <authorList>
            <consortium name="RefSeq"/>
        </authorList>
    </citation>
    <scope>IDENTIFICATION</scope>
</reference>
<feature type="coiled-coil region" evidence="1">
    <location>
        <begin position="515"/>
        <end position="549"/>
    </location>
</feature>
<feature type="coiled-coil region" evidence="1">
    <location>
        <begin position="1079"/>
        <end position="1158"/>
    </location>
</feature>
<feature type="region of interest" description="Disordered" evidence="2">
    <location>
        <begin position="1762"/>
        <end position="1798"/>
    </location>
</feature>
<feature type="coiled-coil region" evidence="1">
    <location>
        <begin position="811"/>
        <end position="848"/>
    </location>
</feature>
<dbReference type="Pfam" id="PF15921">
    <property type="entry name" value="CCDC158"/>
    <property type="match status" value="9"/>
</dbReference>
<dbReference type="PANTHER" id="PTHR47615">
    <property type="entry name" value="COILED-COIL DOMAIN-CONTAINING PROTEIN 158"/>
    <property type="match status" value="1"/>
</dbReference>
<evidence type="ECO:0000313" key="3">
    <source>
        <dbReference type="Proteomes" id="UP000515156"/>
    </source>
</evidence>
<feature type="region of interest" description="Disordered" evidence="2">
    <location>
        <begin position="258"/>
        <end position="277"/>
    </location>
</feature>
<feature type="compositionally biased region" description="Polar residues" evidence="2">
    <location>
        <begin position="1941"/>
        <end position="1953"/>
    </location>
</feature>
<feature type="compositionally biased region" description="Polar residues" evidence="2">
    <location>
        <begin position="1922"/>
        <end position="1931"/>
    </location>
</feature>
<dbReference type="Proteomes" id="UP000515156">
    <property type="component" value="Chromosome 2"/>
</dbReference>
<dbReference type="CTD" id="339965"/>
<feature type="compositionally biased region" description="Polar residues" evidence="2">
    <location>
        <begin position="1855"/>
        <end position="1872"/>
    </location>
</feature>
<evidence type="ECO:0000256" key="1">
    <source>
        <dbReference type="SAM" id="Coils"/>
    </source>
</evidence>
<keyword evidence="1" id="KW-0175">Coiled coil</keyword>
<name>A0A6P7XBP3_9AMPH</name>
<dbReference type="InParanoid" id="A0A6P7XBP3"/>